<feature type="binding site" evidence="7">
    <location>
        <position position="98"/>
    </location>
    <ligand>
        <name>4-imidazolone-5-propanoate</name>
        <dbReference type="ChEBI" id="CHEBI:77893"/>
    </ligand>
</feature>
<feature type="binding site" evidence="7">
    <location>
        <position position="161"/>
    </location>
    <ligand>
        <name>4-imidazolone-5-propanoate</name>
        <dbReference type="ChEBI" id="CHEBI:77893"/>
    </ligand>
</feature>
<evidence type="ECO:0000256" key="7">
    <source>
        <dbReference type="HAMAP-Rule" id="MF_00372"/>
    </source>
</evidence>
<dbReference type="Gene3D" id="3.20.20.140">
    <property type="entry name" value="Metal-dependent hydrolases"/>
    <property type="match status" value="1"/>
</dbReference>
<feature type="binding site" evidence="7">
    <location>
        <position position="334"/>
    </location>
    <ligand>
        <name>Fe(3+)</name>
        <dbReference type="ChEBI" id="CHEBI:29034"/>
    </ligand>
</feature>
<keyword evidence="2 7" id="KW-0479">Metal-binding</keyword>
<evidence type="ECO:0000259" key="9">
    <source>
        <dbReference type="Pfam" id="PF01979"/>
    </source>
</evidence>
<evidence type="ECO:0000256" key="4">
    <source>
        <dbReference type="ARBA" id="ARBA00022808"/>
    </source>
</evidence>
<keyword evidence="7" id="KW-0963">Cytoplasm</keyword>
<name>A0ABT3KPB4_9BURK</name>
<feature type="binding site" evidence="7">
    <location>
        <position position="259"/>
    </location>
    <ligand>
        <name>Zn(2+)</name>
        <dbReference type="ChEBI" id="CHEBI:29105"/>
    </ligand>
</feature>
<keyword evidence="4 7" id="KW-0369">Histidine metabolism</keyword>
<feature type="binding site" evidence="7">
    <location>
        <position position="91"/>
    </location>
    <ligand>
        <name>Fe(3+)</name>
        <dbReference type="ChEBI" id="CHEBI:29034"/>
    </ligand>
</feature>
<keyword evidence="5 7" id="KW-0862">Zinc</keyword>
<dbReference type="InterPro" id="IPR006680">
    <property type="entry name" value="Amidohydro-rel"/>
</dbReference>
<comment type="similarity">
    <text evidence="7">Belongs to the metallo-dependent hydrolases superfamily. HutI family.</text>
</comment>
<comment type="pathway">
    <text evidence="7">Amino-acid degradation; L-histidine degradation into L-glutamate; N-formimidoyl-L-glutamate from L-histidine: step 3/3.</text>
</comment>
<dbReference type="NCBIfam" id="TIGR01224">
    <property type="entry name" value="hutI"/>
    <property type="match status" value="1"/>
</dbReference>
<evidence type="ECO:0000313" key="11">
    <source>
        <dbReference type="Proteomes" id="UP001208935"/>
    </source>
</evidence>
<dbReference type="Proteomes" id="UP001208935">
    <property type="component" value="Unassembled WGS sequence"/>
</dbReference>
<evidence type="ECO:0000313" key="10">
    <source>
        <dbReference type="EMBL" id="MCW5320166.1"/>
    </source>
</evidence>
<evidence type="ECO:0000256" key="1">
    <source>
        <dbReference type="ARBA" id="ARBA00012864"/>
    </source>
</evidence>
<comment type="function">
    <text evidence="7">Catalyzes the hydrolytic cleavage of the carbon-nitrogen bond in imidazolone-5-propanoate to yield N-formimidoyl-L-glutamate. It is the third step in the universal histidine degradation pathway.</text>
</comment>
<sequence>MNTGMQMHDAETRPPPPPDADGVWQGLRPVAELTQADAPIPAGADACLVVQGGVLRWVGPRAQLPAAFGALPHFDAQGALATPGLIDCHTHLVYGGQRANEFALRLAGAGYEELARAGGGIAASVRATRAASEDALFALAAARLQALLAEGVCAIEIKSGYGLALEHERKQLRVARRLGQALGVTVRTSFLGAHALPPEYAGRRQDYTDHVCQHMLPTLAAEGLVDAVDVFCERIAFTLAQTGQVFRAAQALGLRVKLHAEQLSDMGGAALAARHGALSCDHLEHLSAEGIAAMQAAGSVAVLLPGAYYTLRDTQPPPIEALRAAGVPMAVSTDHNPGTSPALSLLLMANMACTLFGLTVPEALAGITTQAARALGLQDSHGLIASGRPANFVLWPLAEAAELVYWYGHKPACTIVRQGRVARDGLGIAAKGSPHDGA</sequence>
<keyword evidence="6 7" id="KW-0408">Iron</keyword>
<gene>
    <name evidence="7" type="primary">hutI</name>
    <name evidence="10" type="ORF">D5039_02925</name>
</gene>
<feature type="binding site" evidence="7">
    <location>
        <position position="338"/>
    </location>
    <ligand>
        <name>N-formimidoyl-L-glutamate</name>
        <dbReference type="ChEBI" id="CHEBI:58928"/>
    </ligand>
</feature>
<feature type="binding site" evidence="7">
    <location>
        <position position="89"/>
    </location>
    <ligand>
        <name>Zn(2+)</name>
        <dbReference type="ChEBI" id="CHEBI:29105"/>
    </ligand>
</feature>
<dbReference type="InterPro" id="IPR011059">
    <property type="entry name" value="Metal-dep_hydrolase_composite"/>
</dbReference>
<evidence type="ECO:0000256" key="2">
    <source>
        <dbReference type="ARBA" id="ARBA00022723"/>
    </source>
</evidence>
<dbReference type="SUPFAM" id="SSF51556">
    <property type="entry name" value="Metallo-dependent hydrolases"/>
    <property type="match status" value="1"/>
</dbReference>
<keyword evidence="11" id="KW-1185">Reference proteome</keyword>
<accession>A0ABT3KPB4</accession>
<dbReference type="EC" id="3.5.2.7" evidence="1 7"/>
<comment type="catalytic activity">
    <reaction evidence="7">
        <text>4-imidazolone-5-propanoate + H2O = N-formimidoyl-L-glutamate</text>
        <dbReference type="Rhea" id="RHEA:23660"/>
        <dbReference type="ChEBI" id="CHEBI:15377"/>
        <dbReference type="ChEBI" id="CHEBI:58928"/>
        <dbReference type="ChEBI" id="CHEBI:77893"/>
        <dbReference type="EC" id="3.5.2.7"/>
    </reaction>
</comment>
<organism evidence="10 11">
    <name type="scientific">Verminephrobacter aporrectodeae subsp. tuberculatae</name>
    <dbReference type="NCBI Taxonomy" id="1110392"/>
    <lineage>
        <taxon>Bacteria</taxon>
        <taxon>Pseudomonadati</taxon>
        <taxon>Pseudomonadota</taxon>
        <taxon>Betaproteobacteria</taxon>
        <taxon>Burkholderiales</taxon>
        <taxon>Comamonadaceae</taxon>
        <taxon>Verminephrobacter</taxon>
    </lineage>
</organism>
<dbReference type="InterPro" id="IPR005920">
    <property type="entry name" value="HutI"/>
</dbReference>
<dbReference type="PANTHER" id="PTHR42752:SF1">
    <property type="entry name" value="IMIDAZOLONEPROPIONASE-RELATED"/>
    <property type="match status" value="1"/>
</dbReference>
<proteinExistence type="inferred from homology"/>
<comment type="cofactor">
    <cofactor evidence="7">
        <name>Zn(2+)</name>
        <dbReference type="ChEBI" id="CHEBI:29105"/>
    </cofactor>
    <cofactor evidence="7">
        <name>Fe(3+)</name>
        <dbReference type="ChEBI" id="CHEBI:29034"/>
    </cofactor>
    <text evidence="7">Binds 1 zinc or iron ion per subunit.</text>
</comment>
<feature type="binding site" evidence="7">
    <location>
        <position position="161"/>
    </location>
    <ligand>
        <name>N-formimidoyl-L-glutamate</name>
        <dbReference type="ChEBI" id="CHEBI:58928"/>
    </ligand>
</feature>
<dbReference type="RefSeq" id="WP_265281014.1">
    <property type="nucleotide sequence ID" value="NZ_QZCW01000001.1"/>
</dbReference>
<feature type="domain" description="Amidohydrolase-related" evidence="9">
    <location>
        <begin position="81"/>
        <end position="403"/>
    </location>
</feature>
<dbReference type="GO" id="GO:0050480">
    <property type="term" value="F:imidazolonepropionase activity"/>
    <property type="evidence" value="ECO:0007669"/>
    <property type="project" value="UniProtKB-EC"/>
</dbReference>
<reference evidence="11" key="1">
    <citation type="submission" date="2023-07" db="EMBL/GenBank/DDBJ databases">
        <title>Verminephrobacter genomes.</title>
        <authorList>
            <person name="Lund M.B."/>
        </authorList>
    </citation>
    <scope>NUCLEOTIDE SEQUENCE [LARGE SCALE GENOMIC DNA]</scope>
    <source>
        <strain evidence="11">AtM5-05</strain>
    </source>
</reference>
<evidence type="ECO:0000256" key="8">
    <source>
        <dbReference type="SAM" id="MobiDB-lite"/>
    </source>
</evidence>
<dbReference type="SUPFAM" id="SSF51338">
    <property type="entry name" value="Composite domain of metallo-dependent hydrolases"/>
    <property type="match status" value="1"/>
</dbReference>
<feature type="binding site" evidence="7">
    <location>
        <position position="259"/>
    </location>
    <ligand>
        <name>Fe(3+)</name>
        <dbReference type="ChEBI" id="CHEBI:29034"/>
    </ligand>
</feature>
<keyword evidence="3 7" id="KW-0378">Hydrolase</keyword>
<evidence type="ECO:0000256" key="6">
    <source>
        <dbReference type="ARBA" id="ARBA00023004"/>
    </source>
</evidence>
<feature type="binding site" evidence="7">
    <location>
        <position position="89"/>
    </location>
    <ligand>
        <name>Fe(3+)</name>
        <dbReference type="ChEBI" id="CHEBI:29034"/>
    </ligand>
</feature>
<feature type="binding site" evidence="7">
    <location>
        <position position="339"/>
    </location>
    <ligand>
        <name>4-imidazolone-5-propanoate</name>
        <dbReference type="ChEBI" id="CHEBI:77893"/>
    </ligand>
</feature>
<feature type="binding site" evidence="7">
    <location>
        <position position="334"/>
    </location>
    <ligand>
        <name>Zn(2+)</name>
        <dbReference type="ChEBI" id="CHEBI:29105"/>
    </ligand>
</feature>
<comment type="subcellular location">
    <subcellularLocation>
        <location evidence="7">Cytoplasm</location>
    </subcellularLocation>
</comment>
<evidence type="ECO:0000256" key="3">
    <source>
        <dbReference type="ARBA" id="ARBA00022801"/>
    </source>
</evidence>
<dbReference type="InterPro" id="IPR032466">
    <property type="entry name" value="Metal_Hydrolase"/>
</dbReference>
<protein>
    <recommendedName>
        <fullName evidence="1 7">Imidazolonepropionase</fullName>
        <ecNumber evidence="1 7">3.5.2.7</ecNumber>
    </recommendedName>
    <alternativeName>
        <fullName evidence="7">Imidazolone-5-propionate hydrolase</fullName>
    </alternativeName>
</protein>
<dbReference type="PANTHER" id="PTHR42752">
    <property type="entry name" value="IMIDAZOLONEPROPIONASE"/>
    <property type="match status" value="1"/>
</dbReference>
<feature type="binding site" evidence="7">
    <location>
        <position position="194"/>
    </location>
    <ligand>
        <name>4-imidazolone-5-propanoate</name>
        <dbReference type="ChEBI" id="CHEBI:77893"/>
    </ligand>
</feature>
<dbReference type="EMBL" id="QZCW01000001">
    <property type="protein sequence ID" value="MCW5320166.1"/>
    <property type="molecule type" value="Genomic_DNA"/>
</dbReference>
<dbReference type="HAMAP" id="MF_00372">
    <property type="entry name" value="HutI"/>
    <property type="match status" value="1"/>
</dbReference>
<feature type="binding site" evidence="7">
    <location>
        <position position="262"/>
    </location>
    <ligand>
        <name>4-imidazolone-5-propanoate</name>
        <dbReference type="ChEBI" id="CHEBI:77893"/>
    </ligand>
</feature>
<dbReference type="GeneID" id="77322162"/>
<dbReference type="Gene3D" id="2.30.40.10">
    <property type="entry name" value="Urease, subunit C, domain 1"/>
    <property type="match status" value="1"/>
</dbReference>
<feature type="region of interest" description="Disordered" evidence="8">
    <location>
        <begin position="1"/>
        <end position="22"/>
    </location>
</feature>
<evidence type="ECO:0000256" key="5">
    <source>
        <dbReference type="ARBA" id="ARBA00022833"/>
    </source>
</evidence>
<feature type="binding site" evidence="7">
    <location>
        <position position="91"/>
    </location>
    <ligand>
        <name>Zn(2+)</name>
        <dbReference type="ChEBI" id="CHEBI:29105"/>
    </ligand>
</feature>
<dbReference type="Pfam" id="PF01979">
    <property type="entry name" value="Amidohydro_1"/>
    <property type="match status" value="1"/>
</dbReference>
<feature type="binding site" evidence="7">
    <location>
        <position position="336"/>
    </location>
    <ligand>
        <name>N-formimidoyl-L-glutamate</name>
        <dbReference type="ChEBI" id="CHEBI:58928"/>
    </ligand>
</feature>
<comment type="caution">
    <text evidence="10">The sequence shown here is derived from an EMBL/GenBank/DDBJ whole genome shotgun (WGS) entry which is preliminary data.</text>
</comment>